<name>A0AAD1RXB8_PELCU</name>
<reference evidence="2" key="1">
    <citation type="submission" date="2022-03" db="EMBL/GenBank/DDBJ databases">
        <authorList>
            <person name="Alioto T."/>
            <person name="Alioto T."/>
            <person name="Gomez Garrido J."/>
        </authorList>
    </citation>
    <scope>NUCLEOTIDE SEQUENCE</scope>
</reference>
<proteinExistence type="predicted"/>
<accession>A0AAD1RXB8</accession>
<evidence type="ECO:0000313" key="3">
    <source>
        <dbReference type="Proteomes" id="UP001295444"/>
    </source>
</evidence>
<protein>
    <submittedName>
        <fullName evidence="2">Uncharacterized protein</fullName>
    </submittedName>
</protein>
<sequence>MYPELRHKTVFVTSNCPFWASRFALAGHQLRQKNMGKHSRKSRGSCGSQTRDIGFLLTQPSRPKMADPMAVTPQGSTAASEEKDPEVEERQHDPQWPTKTDITAIVIEIKAYIASEMAVLKTDLNTLASRMTSTEDAVSSLGVKQDTTAAQLHKVSHKCAELTAKVGQLEDMAKQRNLKIRRIPDTIDASELPQFIKRLLSPTLTPKQAKGTLLDGVYRLPGNSTTKCPGSRDVIISLRSRTDKDTFVAQVKG</sequence>
<evidence type="ECO:0000313" key="2">
    <source>
        <dbReference type="EMBL" id="CAH2283021.1"/>
    </source>
</evidence>
<dbReference type="Proteomes" id="UP001295444">
    <property type="component" value="Chromosome 04"/>
</dbReference>
<evidence type="ECO:0000256" key="1">
    <source>
        <dbReference type="SAM" id="MobiDB-lite"/>
    </source>
</evidence>
<keyword evidence="3" id="KW-1185">Reference proteome</keyword>
<organism evidence="2 3">
    <name type="scientific">Pelobates cultripes</name>
    <name type="common">Western spadefoot toad</name>
    <dbReference type="NCBI Taxonomy" id="61616"/>
    <lineage>
        <taxon>Eukaryota</taxon>
        <taxon>Metazoa</taxon>
        <taxon>Chordata</taxon>
        <taxon>Craniata</taxon>
        <taxon>Vertebrata</taxon>
        <taxon>Euteleostomi</taxon>
        <taxon>Amphibia</taxon>
        <taxon>Batrachia</taxon>
        <taxon>Anura</taxon>
        <taxon>Pelobatoidea</taxon>
        <taxon>Pelobatidae</taxon>
        <taxon>Pelobates</taxon>
    </lineage>
</organism>
<feature type="region of interest" description="Disordered" evidence="1">
    <location>
        <begin position="58"/>
        <end position="97"/>
    </location>
</feature>
<dbReference type="EMBL" id="OW240915">
    <property type="protein sequence ID" value="CAH2283021.1"/>
    <property type="molecule type" value="Genomic_DNA"/>
</dbReference>
<dbReference type="AlphaFoldDB" id="A0AAD1RXB8"/>
<gene>
    <name evidence="2" type="ORF">PECUL_23A012140</name>
</gene>